<evidence type="ECO:0000256" key="9">
    <source>
        <dbReference type="ARBA" id="ARBA00044345"/>
    </source>
</evidence>
<dbReference type="PROSITE" id="PS51363">
    <property type="entry name" value="W2"/>
    <property type="match status" value="1"/>
</dbReference>
<dbReference type="GO" id="GO:0005829">
    <property type="term" value="C:cytosol"/>
    <property type="evidence" value="ECO:0007669"/>
    <property type="project" value="UniProtKB-SubCell"/>
</dbReference>
<sequence>MSSKQGGRGGPAGPKPKKPARAGAEEKREDTLQAVVLADSFQDRFKPFTLEKPRCLLPLAGVPIIEYTLEFLAHNGVQQVFIYCGAHSEEIETYIHESTRWSPRSAVSPFSSLEFVRVSDANSVGDFLRDLDKRSLIEGDFILVHGDLVANIQLDEALAKHRARREANRDACMTMVLRSIGDQPHRAKDSRVITPVFAVEQGGRCWQYEEIHPLMKERKIVWDPSVVELPDWEIRADLVDCGIDICTPEVLALWSESFDYELPRKNFLHGVLKDHELNGKMIYTEILESGYAARANSLPMYNCISRDTLGRWTFPFVPDNNLVHGQTFKRIREGSCLEDNVVIARGAKVTNSVIGKNSKVDEGASISSSVIGRRCKIGKNVKIEGSYIWDDTIIGDDSTVIKAVLANYTVIGQGCKIPEGSLISFGVTIGDKIQLPPDPIPRISLLAYDKTPAATDASLVGEGGKGALFTEEQDEEEGSEDGDPGSLEKTLFYNLENLNLSSHSISTLASQADYESDVDDSFGSFDADENSRAARNRLSSFASDDSGLSPDAFHGDAVHGLLDALRAVDNGDFDSAKLEFMGLRLANNASDSSMRRAIAVAFARRAAELMSPEYGGLEPTKAAEKTFNAKKGAVKFIREVGVGSNETNLQAEFTLALQKALLGVKGLEVGRAGTLLAAMLQQLYNLEVLEEEGILSWWGDARAVENEGLAKLKEKCRILVEWLENADEEESDGDDDDEEEEEEEEEDSD</sequence>
<comment type="similarity">
    <text evidence="2">Belongs to the eIF-2B gamma/epsilon subunits family.</text>
</comment>
<dbReference type="Gene3D" id="3.90.550.10">
    <property type="entry name" value="Spore Coat Polysaccharide Biosynthesis Protein SpsA, Chain A"/>
    <property type="match status" value="1"/>
</dbReference>
<dbReference type="InterPro" id="IPR003307">
    <property type="entry name" value="W2_domain"/>
</dbReference>
<comment type="subunit">
    <text evidence="10">Component of the translation initiation factor 2B (eIF2B) complex which is a heterodecamer of two sets of five different subunits: alpha, beta, gamma, delta and epsilon. Subunits alpha, beta and delta comprise a regulatory subcomplex and subunits epsilon and gamma comprise a catalytic subcomplex. Within the complex, the hexameric regulatory complex resides at the center, with the two heterodimeric catalytic subcomplexes bound on opposite sides.</text>
</comment>
<feature type="compositionally biased region" description="Gly residues" evidence="11">
    <location>
        <begin position="1"/>
        <end position="12"/>
    </location>
</feature>
<feature type="region of interest" description="Disordered" evidence="11">
    <location>
        <begin position="723"/>
        <end position="749"/>
    </location>
</feature>
<gene>
    <name evidence="13" type="ORF">B0T14DRAFT_540331</name>
</gene>
<dbReference type="GO" id="GO:0005085">
    <property type="term" value="F:guanyl-nucleotide exchange factor activity"/>
    <property type="evidence" value="ECO:0007669"/>
    <property type="project" value="InterPro"/>
</dbReference>
<dbReference type="Pfam" id="PF25084">
    <property type="entry name" value="LbH_EIF2B"/>
    <property type="match status" value="1"/>
</dbReference>
<keyword evidence="4" id="KW-0963">Cytoplasm</keyword>
<dbReference type="Gene3D" id="1.25.40.180">
    <property type="match status" value="1"/>
</dbReference>
<evidence type="ECO:0000256" key="7">
    <source>
        <dbReference type="ARBA" id="ARBA00031190"/>
    </source>
</evidence>
<dbReference type="InterPro" id="IPR035543">
    <property type="entry name" value="eIF-2B_epsilon_N"/>
</dbReference>
<dbReference type="GO" id="GO:0031369">
    <property type="term" value="F:translation initiation factor binding"/>
    <property type="evidence" value="ECO:0007669"/>
    <property type="project" value="InterPro"/>
</dbReference>
<reference evidence="13" key="1">
    <citation type="submission" date="2023-06" db="EMBL/GenBank/DDBJ databases">
        <title>Genome-scale phylogeny and comparative genomics of the fungal order Sordariales.</title>
        <authorList>
            <consortium name="Lawrence Berkeley National Laboratory"/>
            <person name="Hensen N."/>
            <person name="Bonometti L."/>
            <person name="Westerberg I."/>
            <person name="Brannstrom I.O."/>
            <person name="Guillou S."/>
            <person name="Cros-Aarteil S."/>
            <person name="Calhoun S."/>
            <person name="Haridas S."/>
            <person name="Kuo A."/>
            <person name="Mondo S."/>
            <person name="Pangilinan J."/>
            <person name="Riley R."/>
            <person name="Labutti K."/>
            <person name="Andreopoulos B."/>
            <person name="Lipzen A."/>
            <person name="Chen C."/>
            <person name="Yanf M."/>
            <person name="Daum C."/>
            <person name="Ng V."/>
            <person name="Clum A."/>
            <person name="Steindorff A."/>
            <person name="Ohm R."/>
            <person name="Martin F."/>
            <person name="Silar P."/>
            <person name="Natvig D."/>
            <person name="Lalanne C."/>
            <person name="Gautier V."/>
            <person name="Ament-Velasquez S.L."/>
            <person name="Kruys A."/>
            <person name="Hutchinson M.I."/>
            <person name="Powell A.J."/>
            <person name="Barry K."/>
            <person name="Miller A.N."/>
            <person name="Grigoriev I.V."/>
            <person name="Debuchy R."/>
            <person name="Gladieux P."/>
            <person name="Thoren M.H."/>
            <person name="Johannesson H."/>
        </authorList>
    </citation>
    <scope>NUCLEOTIDE SEQUENCE</scope>
    <source>
        <strain evidence="13">CBS 606.72</strain>
    </source>
</reference>
<keyword evidence="5" id="KW-0648">Protein biosynthesis</keyword>
<evidence type="ECO:0000256" key="6">
    <source>
        <dbReference type="ARBA" id="ARBA00030179"/>
    </source>
</evidence>
<name>A0AA39T1H2_9PEZI</name>
<dbReference type="InterPro" id="IPR044123">
    <property type="entry name" value="W2_eIF2B_epsilon"/>
</dbReference>
<dbReference type="CDD" id="cd05787">
    <property type="entry name" value="LbH_eIF2B_epsilon"/>
    <property type="match status" value="1"/>
</dbReference>
<dbReference type="Gene3D" id="2.160.10.10">
    <property type="entry name" value="Hexapeptide repeat proteins"/>
    <property type="match status" value="1"/>
</dbReference>
<dbReference type="InterPro" id="IPR005835">
    <property type="entry name" value="NTP_transferase_dom"/>
</dbReference>
<evidence type="ECO:0000256" key="1">
    <source>
        <dbReference type="ARBA" id="ARBA00004514"/>
    </source>
</evidence>
<dbReference type="Pfam" id="PF02020">
    <property type="entry name" value="W2"/>
    <property type="match status" value="1"/>
</dbReference>
<proteinExistence type="inferred from homology"/>
<dbReference type="AlphaFoldDB" id="A0AA39T1H2"/>
<feature type="compositionally biased region" description="Acidic residues" evidence="11">
    <location>
        <begin position="724"/>
        <end position="749"/>
    </location>
</feature>
<dbReference type="GO" id="GO:0016740">
    <property type="term" value="F:transferase activity"/>
    <property type="evidence" value="ECO:0007669"/>
    <property type="project" value="UniProtKB-KW"/>
</dbReference>
<dbReference type="GO" id="GO:0005851">
    <property type="term" value="C:eukaryotic translation initiation factor 2B complex"/>
    <property type="evidence" value="ECO:0007669"/>
    <property type="project" value="TreeGrafter"/>
</dbReference>
<evidence type="ECO:0000256" key="11">
    <source>
        <dbReference type="SAM" id="MobiDB-lite"/>
    </source>
</evidence>
<dbReference type="Proteomes" id="UP001175000">
    <property type="component" value="Unassembled WGS sequence"/>
</dbReference>
<dbReference type="InterPro" id="IPR051956">
    <property type="entry name" value="eIF2B_epsilon"/>
</dbReference>
<keyword evidence="13" id="KW-0808">Transferase</keyword>
<dbReference type="EMBL" id="JAULSU010000007">
    <property type="protein sequence ID" value="KAK0611116.1"/>
    <property type="molecule type" value="Genomic_DNA"/>
</dbReference>
<dbReference type="SMART" id="SM00515">
    <property type="entry name" value="eIF5C"/>
    <property type="match status" value="1"/>
</dbReference>
<dbReference type="InterPro" id="IPR016024">
    <property type="entry name" value="ARM-type_fold"/>
</dbReference>
<comment type="caution">
    <text evidence="13">The sequence shown here is derived from an EMBL/GenBank/DDBJ whole genome shotgun (WGS) entry which is preliminary data.</text>
</comment>
<evidence type="ECO:0000259" key="12">
    <source>
        <dbReference type="PROSITE" id="PS51363"/>
    </source>
</evidence>
<keyword evidence="5" id="KW-0396">Initiation factor</keyword>
<evidence type="ECO:0000256" key="3">
    <source>
        <dbReference type="ARBA" id="ARBA00018601"/>
    </source>
</evidence>
<dbReference type="FunFam" id="3.90.550.10:FF:000066">
    <property type="entry name" value="Translation initiation factor eIF-2B subunit epsilon"/>
    <property type="match status" value="1"/>
</dbReference>
<feature type="region of interest" description="Disordered" evidence="11">
    <location>
        <begin position="1"/>
        <end position="28"/>
    </location>
</feature>
<dbReference type="Pfam" id="PF00483">
    <property type="entry name" value="NTP_transferase"/>
    <property type="match status" value="1"/>
</dbReference>
<evidence type="ECO:0000256" key="5">
    <source>
        <dbReference type="ARBA" id="ARBA00022540"/>
    </source>
</evidence>
<comment type="subcellular location">
    <subcellularLocation>
        <location evidence="1">Cytoplasm</location>
        <location evidence="1">Cytosol</location>
    </subcellularLocation>
</comment>
<dbReference type="PANTHER" id="PTHR45887">
    <property type="entry name" value="TRANSLATION INITIATION FACTOR EIF-2B SUBUNIT EPSILON"/>
    <property type="match status" value="1"/>
</dbReference>
<protein>
    <recommendedName>
        <fullName evidence="3">Mannose-1-phosphate guanyltransferase</fullName>
    </recommendedName>
    <alternativeName>
        <fullName evidence="7">GDP-mannose pyrophosphorylase</fullName>
    </alternativeName>
    <alternativeName>
        <fullName evidence="6">GTP-mannose-1-phosphate guanylyltransferase</fullName>
    </alternativeName>
    <alternativeName>
        <fullName evidence="8">Translation initiation factor eIF2B subunit epsilon</fullName>
    </alternativeName>
    <alternativeName>
        <fullName evidence="9">eIF2B GDP-GTP exchange factor subunit epsilon</fullName>
    </alternativeName>
</protein>
<dbReference type="CDD" id="cd04197">
    <property type="entry name" value="eIF-2B_epsilon_N"/>
    <property type="match status" value="1"/>
</dbReference>
<evidence type="ECO:0000256" key="8">
    <source>
        <dbReference type="ARBA" id="ARBA00044144"/>
    </source>
</evidence>
<dbReference type="InterPro" id="IPR056764">
    <property type="entry name" value="LbH_EIF2B3/5"/>
</dbReference>
<organism evidence="13 14">
    <name type="scientific">Immersiella caudata</name>
    <dbReference type="NCBI Taxonomy" id="314043"/>
    <lineage>
        <taxon>Eukaryota</taxon>
        <taxon>Fungi</taxon>
        <taxon>Dikarya</taxon>
        <taxon>Ascomycota</taxon>
        <taxon>Pezizomycotina</taxon>
        <taxon>Sordariomycetes</taxon>
        <taxon>Sordariomycetidae</taxon>
        <taxon>Sordariales</taxon>
        <taxon>Lasiosphaeriaceae</taxon>
        <taxon>Immersiella</taxon>
    </lineage>
</organism>
<evidence type="ECO:0000256" key="2">
    <source>
        <dbReference type="ARBA" id="ARBA00007878"/>
    </source>
</evidence>
<evidence type="ECO:0000313" key="14">
    <source>
        <dbReference type="Proteomes" id="UP001175000"/>
    </source>
</evidence>
<evidence type="ECO:0000313" key="13">
    <source>
        <dbReference type="EMBL" id="KAK0611116.1"/>
    </source>
</evidence>
<dbReference type="CDD" id="cd11558">
    <property type="entry name" value="W2_eIF2B_epsilon"/>
    <property type="match status" value="1"/>
</dbReference>
<feature type="domain" description="W2" evidence="12">
    <location>
        <begin position="548"/>
        <end position="733"/>
    </location>
</feature>
<dbReference type="SUPFAM" id="SSF53448">
    <property type="entry name" value="Nucleotide-diphospho-sugar transferases"/>
    <property type="match status" value="1"/>
</dbReference>
<evidence type="ECO:0000256" key="10">
    <source>
        <dbReference type="ARBA" id="ARBA00046432"/>
    </source>
</evidence>
<dbReference type="PANTHER" id="PTHR45887:SF1">
    <property type="entry name" value="TRANSLATION INITIATION FACTOR EIF-2B SUBUNIT EPSILON"/>
    <property type="match status" value="1"/>
</dbReference>
<keyword evidence="14" id="KW-1185">Reference proteome</keyword>
<accession>A0AA39T1H2</accession>
<dbReference type="SUPFAM" id="SSF48371">
    <property type="entry name" value="ARM repeat"/>
    <property type="match status" value="1"/>
</dbReference>
<dbReference type="GO" id="GO:0003743">
    <property type="term" value="F:translation initiation factor activity"/>
    <property type="evidence" value="ECO:0007669"/>
    <property type="project" value="TreeGrafter"/>
</dbReference>
<dbReference type="InterPro" id="IPR029044">
    <property type="entry name" value="Nucleotide-diphossugar_trans"/>
</dbReference>
<evidence type="ECO:0000256" key="4">
    <source>
        <dbReference type="ARBA" id="ARBA00022490"/>
    </source>
</evidence>